<dbReference type="Gene3D" id="1.10.10.60">
    <property type="entry name" value="Homeodomain-like"/>
    <property type="match status" value="1"/>
</dbReference>
<dbReference type="Pfam" id="PF00440">
    <property type="entry name" value="TetR_N"/>
    <property type="match status" value="1"/>
</dbReference>
<keyword evidence="3" id="KW-0804">Transcription</keyword>
<dbReference type="Proteomes" id="UP001501598">
    <property type="component" value="Unassembled WGS sequence"/>
</dbReference>
<feature type="domain" description="HTH tetR-type" evidence="5">
    <location>
        <begin position="8"/>
        <end position="68"/>
    </location>
</feature>
<keyword evidence="2 4" id="KW-0238">DNA-binding</keyword>
<sequence length="225" mass="24439">MPRPKQPLISREAAVDAALRLIDEEGYESFSLEKLARAMGVRSPSLYHHFANRSDLLTEAARTLLSQVSTGPDPAPGEWHDWFTRLCLGTYRLIMAHPRAAGLLFGFFPNTVIMPSHERGARVLAEAGLPAADRWLVMRGLEKLVFGMAFADAGDAVHGRTHVPRGVERERYPYLVEAIESGGAAGEDLVERAVRTYLAGVSAQVPASAATTGAIRSSTPSLTEM</sequence>
<dbReference type="RefSeq" id="WP_345417546.1">
    <property type="nucleotide sequence ID" value="NZ_BAABGT010000032.1"/>
</dbReference>
<evidence type="ECO:0000256" key="4">
    <source>
        <dbReference type="PROSITE-ProRule" id="PRU00335"/>
    </source>
</evidence>
<dbReference type="SUPFAM" id="SSF46689">
    <property type="entry name" value="Homeodomain-like"/>
    <property type="match status" value="1"/>
</dbReference>
<gene>
    <name evidence="6" type="ORF">GCM10023175_29440</name>
</gene>
<evidence type="ECO:0000313" key="6">
    <source>
        <dbReference type="EMBL" id="GAA4546697.1"/>
    </source>
</evidence>
<name>A0ABP8RRW2_9PSEU</name>
<dbReference type="InterPro" id="IPR004111">
    <property type="entry name" value="Repressor_TetR_C"/>
</dbReference>
<evidence type="ECO:0000256" key="1">
    <source>
        <dbReference type="ARBA" id="ARBA00023015"/>
    </source>
</evidence>
<dbReference type="InterPro" id="IPR001647">
    <property type="entry name" value="HTH_TetR"/>
</dbReference>
<reference evidence="7" key="1">
    <citation type="journal article" date="2019" name="Int. J. Syst. Evol. Microbiol.">
        <title>The Global Catalogue of Microorganisms (GCM) 10K type strain sequencing project: providing services to taxonomists for standard genome sequencing and annotation.</title>
        <authorList>
            <consortium name="The Broad Institute Genomics Platform"/>
            <consortium name="The Broad Institute Genome Sequencing Center for Infectious Disease"/>
            <person name="Wu L."/>
            <person name="Ma J."/>
        </authorList>
    </citation>
    <scope>NUCLEOTIDE SEQUENCE [LARGE SCALE GENOMIC DNA]</scope>
    <source>
        <strain evidence="7">JCM 17906</strain>
    </source>
</reference>
<evidence type="ECO:0000256" key="3">
    <source>
        <dbReference type="ARBA" id="ARBA00023163"/>
    </source>
</evidence>
<dbReference type="InterPro" id="IPR036271">
    <property type="entry name" value="Tet_transcr_reg_TetR-rel_C_sf"/>
</dbReference>
<comment type="caution">
    <text evidence="6">The sequence shown here is derived from an EMBL/GenBank/DDBJ whole genome shotgun (WGS) entry which is preliminary data.</text>
</comment>
<evidence type="ECO:0000313" key="7">
    <source>
        <dbReference type="Proteomes" id="UP001501598"/>
    </source>
</evidence>
<dbReference type="PANTHER" id="PTHR30055">
    <property type="entry name" value="HTH-TYPE TRANSCRIPTIONAL REGULATOR RUTR"/>
    <property type="match status" value="1"/>
</dbReference>
<dbReference type="SUPFAM" id="SSF48498">
    <property type="entry name" value="Tetracyclin repressor-like, C-terminal domain"/>
    <property type="match status" value="1"/>
</dbReference>
<dbReference type="InterPro" id="IPR009057">
    <property type="entry name" value="Homeodomain-like_sf"/>
</dbReference>
<dbReference type="Pfam" id="PF02909">
    <property type="entry name" value="TetR_C_1"/>
    <property type="match status" value="1"/>
</dbReference>
<dbReference type="PRINTS" id="PR00455">
    <property type="entry name" value="HTHTETR"/>
</dbReference>
<dbReference type="PROSITE" id="PS50977">
    <property type="entry name" value="HTH_TETR_2"/>
    <property type="match status" value="1"/>
</dbReference>
<evidence type="ECO:0000256" key="2">
    <source>
        <dbReference type="ARBA" id="ARBA00023125"/>
    </source>
</evidence>
<keyword evidence="7" id="KW-1185">Reference proteome</keyword>
<evidence type="ECO:0000259" key="5">
    <source>
        <dbReference type="PROSITE" id="PS50977"/>
    </source>
</evidence>
<keyword evidence="1" id="KW-0805">Transcription regulation</keyword>
<proteinExistence type="predicted"/>
<accession>A0ABP8RRW2</accession>
<dbReference type="InterPro" id="IPR050109">
    <property type="entry name" value="HTH-type_TetR-like_transc_reg"/>
</dbReference>
<protein>
    <recommendedName>
        <fullName evidence="5">HTH tetR-type domain-containing protein</fullName>
    </recommendedName>
</protein>
<dbReference type="EMBL" id="BAABGT010000032">
    <property type="protein sequence ID" value="GAA4546697.1"/>
    <property type="molecule type" value="Genomic_DNA"/>
</dbReference>
<dbReference type="Gene3D" id="1.10.357.10">
    <property type="entry name" value="Tetracycline Repressor, domain 2"/>
    <property type="match status" value="1"/>
</dbReference>
<organism evidence="6 7">
    <name type="scientific">Pseudonocardia xishanensis</name>
    <dbReference type="NCBI Taxonomy" id="630995"/>
    <lineage>
        <taxon>Bacteria</taxon>
        <taxon>Bacillati</taxon>
        <taxon>Actinomycetota</taxon>
        <taxon>Actinomycetes</taxon>
        <taxon>Pseudonocardiales</taxon>
        <taxon>Pseudonocardiaceae</taxon>
        <taxon>Pseudonocardia</taxon>
    </lineage>
</organism>
<dbReference type="PANTHER" id="PTHR30055:SF151">
    <property type="entry name" value="TRANSCRIPTIONAL REGULATORY PROTEIN"/>
    <property type="match status" value="1"/>
</dbReference>
<feature type="DNA-binding region" description="H-T-H motif" evidence="4">
    <location>
        <begin position="31"/>
        <end position="50"/>
    </location>
</feature>